<proteinExistence type="predicted"/>
<reference evidence="1 2" key="1">
    <citation type="submission" date="2020-02" db="EMBL/GenBank/DDBJ databases">
        <authorList>
            <person name="Li X.-J."/>
            <person name="Feng X.-M."/>
        </authorList>
    </citation>
    <scope>NUCLEOTIDE SEQUENCE [LARGE SCALE GENOMIC DNA]</scope>
    <source>
        <strain evidence="1 2">CGMCC 4.7225</strain>
    </source>
</reference>
<protein>
    <submittedName>
        <fullName evidence="1">Uncharacterized protein</fullName>
    </submittedName>
</protein>
<evidence type="ECO:0000313" key="1">
    <source>
        <dbReference type="EMBL" id="NED97420.1"/>
    </source>
</evidence>
<name>A0A6N9YR63_9ACTN</name>
<evidence type="ECO:0000313" key="2">
    <source>
        <dbReference type="Proteomes" id="UP000469185"/>
    </source>
</evidence>
<accession>A0A6N9YR63</accession>
<dbReference type="AlphaFoldDB" id="A0A6N9YR63"/>
<dbReference type="RefSeq" id="WP_163820202.1">
    <property type="nucleotide sequence ID" value="NZ_JAAGOB010000011.1"/>
</dbReference>
<organism evidence="1 2">
    <name type="scientific">Phytoactinopolyspora alkaliphila</name>
    <dbReference type="NCBI Taxonomy" id="1783498"/>
    <lineage>
        <taxon>Bacteria</taxon>
        <taxon>Bacillati</taxon>
        <taxon>Actinomycetota</taxon>
        <taxon>Actinomycetes</taxon>
        <taxon>Jiangellales</taxon>
        <taxon>Jiangellaceae</taxon>
        <taxon>Phytoactinopolyspora</taxon>
    </lineage>
</organism>
<dbReference type="EMBL" id="JAAGOB010000011">
    <property type="protein sequence ID" value="NED97420.1"/>
    <property type="molecule type" value="Genomic_DNA"/>
</dbReference>
<keyword evidence="2" id="KW-1185">Reference proteome</keyword>
<sequence>MKKALIILLIAFLVYFLLSEPEGMADVLGNIGSWFGDLFNAIITFFTELF</sequence>
<gene>
    <name evidence="1" type="ORF">G1H11_19160</name>
</gene>
<dbReference type="Proteomes" id="UP000469185">
    <property type="component" value="Unassembled WGS sequence"/>
</dbReference>
<comment type="caution">
    <text evidence="1">The sequence shown here is derived from an EMBL/GenBank/DDBJ whole genome shotgun (WGS) entry which is preliminary data.</text>
</comment>